<keyword evidence="5 10" id="KW-0812">Transmembrane</keyword>
<comment type="similarity">
    <text evidence="2">Belongs to the PsaJ family.</text>
</comment>
<dbReference type="SUPFAM" id="SSF81544">
    <property type="entry name" value="Subunit IX of photosystem I reaction centre, PsaJ"/>
    <property type="match status" value="1"/>
</dbReference>
<keyword evidence="6 9" id="KW-0603">Photosystem I</keyword>
<dbReference type="GO" id="GO:0009535">
    <property type="term" value="C:chloroplast thylakoid membrane"/>
    <property type="evidence" value="ECO:0007669"/>
    <property type="project" value="TreeGrafter"/>
</dbReference>
<dbReference type="Pfam" id="PF01701">
    <property type="entry name" value="PSI_PsaJ"/>
    <property type="match status" value="1"/>
</dbReference>
<feature type="transmembrane region" description="Helical" evidence="10">
    <location>
        <begin position="167"/>
        <end position="191"/>
    </location>
</feature>
<dbReference type="PANTHER" id="PTHR34939:SF1">
    <property type="entry name" value="PHOTOSYSTEM I REACTION CENTER SUBUNIT III, CHLOROPLASTIC"/>
    <property type="match status" value="1"/>
</dbReference>
<keyword evidence="7 10" id="KW-1133">Transmembrane helix</keyword>
<organism evidence="11">
    <name type="scientific">Karlodinium veneficum</name>
    <name type="common">Dinoflagellate</name>
    <name type="synonym">Karlodinium micrum</name>
    <dbReference type="NCBI Taxonomy" id="407301"/>
    <lineage>
        <taxon>Eukaryota</taxon>
        <taxon>Sar</taxon>
        <taxon>Alveolata</taxon>
        <taxon>Dinophyceae</taxon>
        <taxon>Gymnodiniales</taxon>
        <taxon>Kareniaceae</taxon>
        <taxon>Karlodinium</taxon>
    </lineage>
</organism>
<evidence type="ECO:0000256" key="2">
    <source>
        <dbReference type="ARBA" id="ARBA00006318"/>
    </source>
</evidence>
<comment type="similarity">
    <text evidence="3 9">Belongs to the PsaF family.</text>
</comment>
<dbReference type="AlphaFoldDB" id="G1E795"/>
<evidence type="ECO:0000256" key="10">
    <source>
        <dbReference type="SAM" id="Phobius"/>
    </source>
</evidence>
<gene>
    <name evidence="11" type="primary">psaF-psaJ</name>
</gene>
<evidence type="ECO:0000256" key="5">
    <source>
        <dbReference type="ARBA" id="ARBA00022692"/>
    </source>
</evidence>
<proteinExistence type="inferred from homology"/>
<keyword evidence="11" id="KW-0150">Chloroplast</keyword>
<keyword evidence="11" id="KW-0934">Plastid</keyword>
<dbReference type="EMBL" id="JN039300">
    <property type="protein sequence ID" value="AEJ72984.1"/>
    <property type="molecule type" value="Genomic_DNA"/>
</dbReference>
<dbReference type="Gene3D" id="1.20.5.510">
    <property type="entry name" value="Single helix bin"/>
    <property type="match status" value="1"/>
</dbReference>
<keyword evidence="4 9" id="KW-0602">Photosynthesis</keyword>
<dbReference type="SUPFAM" id="SSF81536">
    <property type="entry name" value="Subunit III of photosystem I reaction centre, PsaF"/>
    <property type="match status" value="1"/>
</dbReference>
<name>G1E795_KARVE</name>
<evidence type="ECO:0000256" key="4">
    <source>
        <dbReference type="ARBA" id="ARBA00022531"/>
    </source>
</evidence>
<geneLocation type="chloroplast" evidence="11"/>
<evidence type="ECO:0000256" key="9">
    <source>
        <dbReference type="RuleBase" id="RU368107"/>
    </source>
</evidence>
<keyword evidence="8 10" id="KW-0472">Membrane</keyword>
<dbReference type="InterPro" id="IPR036062">
    <property type="entry name" value="PSI_PsaJ_sf"/>
</dbReference>
<evidence type="ECO:0000256" key="6">
    <source>
        <dbReference type="ARBA" id="ARBA00022836"/>
    </source>
</evidence>
<dbReference type="PANTHER" id="PTHR34939">
    <property type="entry name" value="PHOTOSYSTEM I REACTION CENTER SUBUNIT III, CHLOROPLASTIC"/>
    <property type="match status" value="1"/>
</dbReference>
<evidence type="ECO:0000256" key="1">
    <source>
        <dbReference type="ARBA" id="ARBA00004167"/>
    </source>
</evidence>
<evidence type="ECO:0000256" key="3">
    <source>
        <dbReference type="ARBA" id="ARBA00008386"/>
    </source>
</evidence>
<dbReference type="Gene3D" id="1.10.8.110">
    <property type="entry name" value="Photosystem I PsaF, reaction centre subunit III"/>
    <property type="match status" value="1"/>
</dbReference>
<dbReference type="Pfam" id="PF02507">
    <property type="entry name" value="PSI_PsaF"/>
    <property type="match status" value="1"/>
</dbReference>
<protein>
    <recommendedName>
        <fullName evidence="9">Photosystem I reaction center subunit III</fullName>
    </recommendedName>
    <alternativeName>
        <fullName evidence="9">PSI-F</fullName>
    </alternativeName>
</protein>
<evidence type="ECO:0000256" key="8">
    <source>
        <dbReference type="ARBA" id="ARBA00023136"/>
    </source>
</evidence>
<evidence type="ECO:0000256" key="7">
    <source>
        <dbReference type="ARBA" id="ARBA00022989"/>
    </source>
</evidence>
<feature type="transmembrane region" description="Helical" evidence="10">
    <location>
        <begin position="211"/>
        <end position="238"/>
    </location>
</feature>
<evidence type="ECO:0000313" key="11">
    <source>
        <dbReference type="EMBL" id="AEJ72984.1"/>
    </source>
</evidence>
<dbReference type="InterPro" id="IPR036577">
    <property type="entry name" value="PSI_PsaF_sf"/>
</dbReference>
<reference evidence="11" key="1">
    <citation type="journal article" date="2011" name="PLoS ONE">
        <title>Genome evolution of a tertiary dinoflagellate plastid.</title>
        <authorList>
            <person name="Gabrielsen T.M."/>
            <person name="Minge M.A."/>
            <person name="Espelund M."/>
            <person name="Tooming-Klunderud A."/>
            <person name="Patil V."/>
            <person name="Nederbragt A.J."/>
            <person name="Otis C."/>
            <person name="Turmel M."/>
            <person name="Shalchian-Tabrizi K."/>
            <person name="Lemieux C."/>
            <person name="Jakobsen K.S."/>
        </authorList>
    </citation>
    <scope>NUCLEOTIDE SEQUENCE</scope>
</reference>
<accession>G1E795</accession>
<dbReference type="GO" id="GO:0009538">
    <property type="term" value="C:photosystem I reaction center"/>
    <property type="evidence" value="ECO:0007669"/>
    <property type="project" value="UniProtKB-UniRule"/>
</dbReference>
<comment type="function">
    <text evidence="9">Participates in efficiency of electron transfer from plastocyanin to P700 (or cytochrome c553 in algae and cyanobacteria). This plastocyanin-docking protein contributes to the specific association of plastocyanin to PSI.</text>
</comment>
<dbReference type="InterPro" id="IPR003666">
    <property type="entry name" value="PSI_PsaF"/>
</dbReference>
<sequence length="240" mass="28049">MSFFIPNRIVEWSTGSDELSLQNSILLPCNILEGFIKKRIENFFDLIKNTRLSYSPFDLWSNVKISFSTKDFFNIEESQWNQIEESYANYIDNGILCEKMDGLPRIEITSLEEFIFPSIYFIYIAGCIGWAGRSYLNEISWGTIENRIEAEYIINIPLATRVMFNSLWWLVLFLNELIFGKLISLDMSLVLQDDLDITNDVTTSYSPLLKYFSSIPVLLIFWLIFTAGFIIELLNFFYGR</sequence>
<dbReference type="GO" id="GO:0015979">
    <property type="term" value="P:photosynthesis"/>
    <property type="evidence" value="ECO:0007669"/>
    <property type="project" value="UniProtKB-UniRule"/>
</dbReference>
<comment type="subcellular location">
    <subcellularLocation>
        <location evidence="1">Membrane</location>
        <topology evidence="1">Single-pass membrane protein</topology>
    </subcellularLocation>
</comment>
<dbReference type="InterPro" id="IPR002615">
    <property type="entry name" value="PSI_PsaJ"/>
</dbReference>